<accession>A0A7R8ZR79</accession>
<dbReference type="GO" id="GO:0007165">
    <property type="term" value="P:signal transduction"/>
    <property type="evidence" value="ECO:0007669"/>
    <property type="project" value="InterPro"/>
</dbReference>
<dbReference type="PROSITE" id="PS00126">
    <property type="entry name" value="PDEASE_I_1"/>
    <property type="match status" value="1"/>
</dbReference>
<protein>
    <recommendedName>
        <fullName evidence="5">Phosphodiesterase</fullName>
        <ecNumber evidence="5">3.1.4.-</ecNumber>
    </recommendedName>
</protein>
<dbReference type="InterPro" id="IPR003018">
    <property type="entry name" value="GAF"/>
</dbReference>
<dbReference type="CDD" id="cd00077">
    <property type="entry name" value="HDc"/>
    <property type="match status" value="1"/>
</dbReference>
<dbReference type="InterPro" id="IPR023174">
    <property type="entry name" value="PDEase_CS"/>
</dbReference>
<dbReference type="OrthoDB" id="295473at2759"/>
<dbReference type="SUPFAM" id="SSF109604">
    <property type="entry name" value="HD-domain/PDEase-like"/>
    <property type="match status" value="1"/>
</dbReference>
<reference evidence="6" key="1">
    <citation type="submission" date="2020-11" db="EMBL/GenBank/DDBJ databases">
        <authorList>
            <person name="Tran Van P."/>
        </authorList>
    </citation>
    <scope>NUCLEOTIDE SEQUENCE</scope>
</reference>
<dbReference type="EMBL" id="OB661928">
    <property type="protein sequence ID" value="CAD7229192.1"/>
    <property type="molecule type" value="Genomic_DNA"/>
</dbReference>
<dbReference type="GO" id="GO:0004114">
    <property type="term" value="F:3',5'-cyclic-nucleotide phosphodiesterase activity"/>
    <property type="evidence" value="ECO:0007669"/>
    <property type="project" value="InterPro"/>
</dbReference>
<evidence type="ECO:0000256" key="3">
    <source>
        <dbReference type="ARBA" id="ARBA00022723"/>
    </source>
</evidence>
<name>A0A7R8ZR79_9CRUS</name>
<dbReference type="FunFam" id="1.10.1300.10:FF:000003">
    <property type="entry name" value="Phosphodiesterase"/>
    <property type="match status" value="1"/>
</dbReference>
<dbReference type="Pfam" id="PF00233">
    <property type="entry name" value="PDEase_I"/>
    <property type="match status" value="1"/>
</dbReference>
<dbReference type="InterPro" id="IPR003607">
    <property type="entry name" value="HD/PDEase_dom"/>
</dbReference>
<gene>
    <name evidence="6" type="ORF">CTOB1V02_LOCUS7065</name>
</gene>
<dbReference type="Gene3D" id="1.10.1300.10">
    <property type="entry name" value="3'5'-cyclic nucleotide phosphodiesterase, catalytic domain"/>
    <property type="match status" value="1"/>
</dbReference>
<evidence type="ECO:0000256" key="1">
    <source>
        <dbReference type="ARBA" id="ARBA00007648"/>
    </source>
</evidence>
<feature type="non-terminal residue" evidence="6">
    <location>
        <position position="449"/>
    </location>
</feature>
<evidence type="ECO:0000256" key="4">
    <source>
        <dbReference type="ARBA" id="ARBA00022801"/>
    </source>
</evidence>
<dbReference type="InterPro" id="IPR002073">
    <property type="entry name" value="PDEase_catalytic_dom"/>
</dbReference>
<evidence type="ECO:0000256" key="2">
    <source>
        <dbReference type="ARBA" id="ARBA00022535"/>
    </source>
</evidence>
<keyword evidence="2" id="KW-0140">cGMP</keyword>
<dbReference type="Pfam" id="PF01590">
    <property type="entry name" value="GAF"/>
    <property type="match status" value="1"/>
</dbReference>
<evidence type="ECO:0000313" key="6">
    <source>
        <dbReference type="EMBL" id="CAD7229192.1"/>
    </source>
</evidence>
<dbReference type="AlphaFoldDB" id="A0A7R8ZR79"/>
<keyword evidence="3 5" id="KW-0479">Metal-binding</keyword>
<organism evidence="6">
    <name type="scientific">Cyprideis torosa</name>
    <dbReference type="NCBI Taxonomy" id="163714"/>
    <lineage>
        <taxon>Eukaryota</taxon>
        <taxon>Metazoa</taxon>
        <taxon>Ecdysozoa</taxon>
        <taxon>Arthropoda</taxon>
        <taxon>Crustacea</taxon>
        <taxon>Oligostraca</taxon>
        <taxon>Ostracoda</taxon>
        <taxon>Podocopa</taxon>
        <taxon>Podocopida</taxon>
        <taxon>Cytherocopina</taxon>
        <taxon>Cytheroidea</taxon>
        <taxon>Cytherideidae</taxon>
        <taxon>Cyprideis</taxon>
    </lineage>
</organism>
<dbReference type="Gene3D" id="3.30.450.40">
    <property type="match status" value="1"/>
</dbReference>
<dbReference type="InterPro" id="IPR036971">
    <property type="entry name" value="PDEase_catalytic_dom_sf"/>
</dbReference>
<dbReference type="InterPro" id="IPR029016">
    <property type="entry name" value="GAF-like_dom_sf"/>
</dbReference>
<dbReference type="PRINTS" id="PR00387">
    <property type="entry name" value="PDIESTERASE1"/>
</dbReference>
<dbReference type="PROSITE" id="PS51845">
    <property type="entry name" value="PDEASE_I_2"/>
    <property type="match status" value="1"/>
</dbReference>
<dbReference type="InterPro" id="IPR023088">
    <property type="entry name" value="PDEase"/>
</dbReference>
<dbReference type="PANTHER" id="PTHR11347">
    <property type="entry name" value="CYCLIC NUCLEOTIDE PHOSPHODIESTERASE"/>
    <property type="match status" value="1"/>
</dbReference>
<dbReference type="SUPFAM" id="SSF55781">
    <property type="entry name" value="GAF domain-like"/>
    <property type="match status" value="1"/>
</dbReference>
<dbReference type="SMART" id="SM00471">
    <property type="entry name" value="HDc"/>
    <property type="match status" value="1"/>
</dbReference>
<comment type="cofactor">
    <cofactor evidence="5">
        <name>a divalent metal cation</name>
        <dbReference type="ChEBI" id="CHEBI:60240"/>
    </cofactor>
    <text evidence="5">Binds 2 divalent metal cations per subunit. Site 1 may preferentially bind zinc ions, while site 2 has a preference for magnesium and/or manganese ions.</text>
</comment>
<comment type="similarity">
    <text evidence="1 5">Belongs to the cyclic nucleotide phosphodiesterase family.</text>
</comment>
<dbReference type="EC" id="3.1.4.-" evidence="5"/>
<sequence length="449" mass="51683">MREGQTFKIQAGGTGARNTGGRDKRSKYKRDLDLENCLPSRRSKYRREDRRLKCRNILCFPIQDEQKVIGVAELCNKTDGPAFSRFDEELATAFSIYCGLSLLHSLLYKRVNDMQMRSKMSNELIMYHMQVPVEEYESLAQAPQPDVPPSFALFSFTPKVIPESLSPRFVVYMLEDLDLLAPHRIPKETVARFVLMVKKGYRDHPYHNWKHAFAVTHFCYLLLKNLQLRQKGILSSLDCLTMMTACLCHDIDHRGTTNSFQVASNSALASLYSSEGSVMERHHFAQTIAILNSEGCNIFETLDGGKYEAAINLLRDLILATDLVNHIGILPQQREMAVRGFVRTDKRHRQLLLCLFMTCCDFSDQTKDWLSSKRTAELIYQEFFRQGDLEKAMGKRPSEMMDRETACIPRLQIEFIDEFALPVFTVLSQLFPEASPPLANLRKNRHCWE</sequence>
<dbReference type="GO" id="GO:0046872">
    <property type="term" value="F:metal ion binding"/>
    <property type="evidence" value="ECO:0007669"/>
    <property type="project" value="UniProtKB-KW"/>
</dbReference>
<keyword evidence="4 5" id="KW-0378">Hydrolase</keyword>
<proteinExistence type="inferred from homology"/>
<evidence type="ECO:0000256" key="5">
    <source>
        <dbReference type="RuleBase" id="RU363067"/>
    </source>
</evidence>